<gene>
    <name evidence="2" type="ORF">GA0061075_11017</name>
    <name evidence="1" type="ORF">HF960_06190</name>
</gene>
<sequence length="75" mass="8779">MDFQYIAVDWQRQHILLSADSMAGLNRLILSEKGQLVIQQQAIWIYRIEEQVLVQVQQEINRTGVPFNQLVQPDN</sequence>
<keyword evidence="3" id="KW-1185">Reference proteome</keyword>
<evidence type="ECO:0000313" key="2">
    <source>
        <dbReference type="EMBL" id="SCB99850.1"/>
    </source>
</evidence>
<dbReference type="EMBL" id="FMAW01000010">
    <property type="protein sequence ID" value="SCB99850.1"/>
    <property type="molecule type" value="Genomic_DNA"/>
</dbReference>
<evidence type="ECO:0000313" key="4">
    <source>
        <dbReference type="Proteomes" id="UP000585749"/>
    </source>
</evidence>
<dbReference type="RefSeq" id="WP_074427598.1">
    <property type="nucleotide sequence ID" value="NZ_BJEG01000008.1"/>
</dbReference>
<accession>A0A4Y4G344</accession>
<dbReference type="OrthoDB" id="2147674at2"/>
<name>A0A4Y4G344_WEIHE</name>
<organism evidence="1 4">
    <name type="scientific">Weissella hellenica</name>
    <dbReference type="NCBI Taxonomy" id="46256"/>
    <lineage>
        <taxon>Bacteria</taxon>
        <taxon>Bacillati</taxon>
        <taxon>Bacillota</taxon>
        <taxon>Bacilli</taxon>
        <taxon>Lactobacillales</taxon>
        <taxon>Lactobacillaceae</taxon>
        <taxon>Weissella</taxon>
    </lineage>
</organism>
<evidence type="ECO:0000313" key="1">
    <source>
        <dbReference type="EMBL" id="NKY67252.1"/>
    </source>
</evidence>
<dbReference type="Proteomes" id="UP000585749">
    <property type="component" value="Unassembled WGS sequence"/>
</dbReference>
<reference evidence="2 3" key="1">
    <citation type="submission" date="2016-08" db="EMBL/GenBank/DDBJ databases">
        <authorList>
            <person name="Varghese N."/>
            <person name="Submissions Spin"/>
        </authorList>
    </citation>
    <scope>NUCLEOTIDE SEQUENCE [LARGE SCALE GENOMIC DNA]</scope>
    <source>
        <strain evidence="2 3">R-53116</strain>
    </source>
</reference>
<comment type="caution">
    <text evidence="1">The sequence shown here is derived from an EMBL/GenBank/DDBJ whole genome shotgun (WGS) entry which is preliminary data.</text>
</comment>
<protein>
    <submittedName>
        <fullName evidence="1">Uncharacterized protein</fullName>
    </submittedName>
</protein>
<proteinExistence type="predicted"/>
<evidence type="ECO:0000313" key="3">
    <source>
        <dbReference type="Proteomes" id="UP000182448"/>
    </source>
</evidence>
<dbReference type="AlphaFoldDB" id="A0A4Y4G344"/>
<dbReference type="Proteomes" id="UP000182448">
    <property type="component" value="Unassembled WGS sequence"/>
</dbReference>
<dbReference type="GeneID" id="72424385"/>
<dbReference type="EMBL" id="JAAXPM010000008">
    <property type="protein sequence ID" value="NKY67252.1"/>
    <property type="molecule type" value="Genomic_DNA"/>
</dbReference>
<reference evidence="1 4" key="2">
    <citation type="submission" date="2020-04" db="EMBL/GenBank/DDBJ databases">
        <title>MicrobeNet Type strains.</title>
        <authorList>
            <person name="Nicholson A.C."/>
        </authorList>
    </citation>
    <scope>NUCLEOTIDE SEQUENCE [LARGE SCALE GENOMIC DNA]</scope>
    <source>
        <strain evidence="1 4">CCUG 33494</strain>
    </source>
</reference>